<dbReference type="EMBL" id="RJJD01000019">
    <property type="protein sequence ID" value="RNI23006.1"/>
    <property type="molecule type" value="Genomic_DNA"/>
</dbReference>
<proteinExistence type="predicted"/>
<dbReference type="RefSeq" id="WP_123128683.1">
    <property type="nucleotide sequence ID" value="NZ_RJJD01000019.1"/>
</dbReference>
<protein>
    <submittedName>
        <fullName evidence="1">Uncharacterized protein</fullName>
    </submittedName>
</protein>
<dbReference type="Proteomes" id="UP000272117">
    <property type="component" value="Unassembled WGS sequence"/>
</dbReference>
<dbReference type="InterPro" id="IPR001680">
    <property type="entry name" value="WD40_rpt"/>
</dbReference>
<dbReference type="InterPro" id="IPR036322">
    <property type="entry name" value="WD40_repeat_dom_sf"/>
</dbReference>
<dbReference type="SUPFAM" id="SSF50978">
    <property type="entry name" value="WD40 repeat-like"/>
    <property type="match status" value="1"/>
</dbReference>
<dbReference type="PANTHER" id="PTHR19879">
    <property type="entry name" value="TRANSCRIPTION INITIATION FACTOR TFIID"/>
    <property type="match status" value="1"/>
</dbReference>
<dbReference type="OrthoDB" id="1492850at2"/>
<reference evidence="1 2" key="1">
    <citation type="submission" date="2018-11" db="EMBL/GenBank/DDBJ databases">
        <title>Rufibacter latericius sp. nov., isolated from water in Baiyang Lake.</title>
        <authorList>
            <person name="Yang Y."/>
        </authorList>
    </citation>
    <scope>NUCLEOTIDE SEQUENCE [LARGE SCALE GENOMIC DNA]</scope>
    <source>
        <strain evidence="1 2">R-22-1c-1</strain>
    </source>
</reference>
<dbReference type="PANTHER" id="PTHR19879:SF9">
    <property type="entry name" value="TRANSCRIPTION INITIATION FACTOR TFIID SUBUNIT 5"/>
    <property type="match status" value="1"/>
</dbReference>
<dbReference type="Gene3D" id="2.130.10.10">
    <property type="entry name" value="YVTN repeat-like/Quinoprotein amine dehydrogenase"/>
    <property type="match status" value="2"/>
</dbReference>
<dbReference type="AlphaFoldDB" id="A0A3M9MBT5"/>
<evidence type="ECO:0000313" key="2">
    <source>
        <dbReference type="Proteomes" id="UP000272117"/>
    </source>
</evidence>
<dbReference type="SMART" id="SM00320">
    <property type="entry name" value="WD40"/>
    <property type="match status" value="4"/>
</dbReference>
<organism evidence="1 2">
    <name type="scientific">Rufibacter latericius</name>
    <dbReference type="NCBI Taxonomy" id="2487040"/>
    <lineage>
        <taxon>Bacteria</taxon>
        <taxon>Pseudomonadati</taxon>
        <taxon>Bacteroidota</taxon>
        <taxon>Cytophagia</taxon>
        <taxon>Cytophagales</taxon>
        <taxon>Hymenobacteraceae</taxon>
        <taxon>Rufibacter</taxon>
    </lineage>
</organism>
<comment type="caution">
    <text evidence="1">The sequence shown here is derived from an EMBL/GenBank/DDBJ whole genome shotgun (WGS) entry which is preliminary data.</text>
</comment>
<sequence length="320" mass="35181">MKKNKVFFLALGFCLVADLSFSQTKLKPLALLKHEENQLFQNAVFSPDGSRVVSVGNQGMLYLWDPSQTFPVTFKQVHQGTALSCAYSQDGKYIVTGGEEKSIKVLLSRDLSEVKTLAGLPAKVREVAMTGNRLVALLQNNEIRIYNTDTWERVGKPRYAASNSKIIFSNKGDRFYAWFSSRIYAISAADGELIQVFNTNYATPTDLAVSSDGQLLAVGFGQANEILRIYDAHDFKQLKAVKKNGAGDYANGLSFFHNSNKLLYLSNAGNPNLMIYDVDKGTNTSVSKGSATARTSISKDDSKVILAPKSINSIQLMSIM</sequence>
<keyword evidence="2" id="KW-1185">Reference proteome</keyword>
<evidence type="ECO:0000313" key="1">
    <source>
        <dbReference type="EMBL" id="RNI23006.1"/>
    </source>
</evidence>
<dbReference type="Pfam" id="PF00400">
    <property type="entry name" value="WD40"/>
    <property type="match status" value="2"/>
</dbReference>
<gene>
    <name evidence="1" type="ORF">EFB08_19620</name>
</gene>
<dbReference type="InterPro" id="IPR015943">
    <property type="entry name" value="WD40/YVTN_repeat-like_dom_sf"/>
</dbReference>
<accession>A0A3M9MBT5</accession>
<name>A0A3M9MBT5_9BACT</name>